<dbReference type="AlphaFoldDB" id="A0A5J9UKT2"/>
<gene>
    <name evidence="2" type="ORF">EJB05_26847</name>
</gene>
<keyword evidence="3" id="KW-1185">Reference proteome</keyword>
<name>A0A5J9UKT2_9POAL</name>
<organism evidence="2 3">
    <name type="scientific">Eragrostis curvula</name>
    <name type="common">weeping love grass</name>
    <dbReference type="NCBI Taxonomy" id="38414"/>
    <lineage>
        <taxon>Eukaryota</taxon>
        <taxon>Viridiplantae</taxon>
        <taxon>Streptophyta</taxon>
        <taxon>Embryophyta</taxon>
        <taxon>Tracheophyta</taxon>
        <taxon>Spermatophyta</taxon>
        <taxon>Magnoliopsida</taxon>
        <taxon>Liliopsida</taxon>
        <taxon>Poales</taxon>
        <taxon>Poaceae</taxon>
        <taxon>PACMAD clade</taxon>
        <taxon>Chloridoideae</taxon>
        <taxon>Eragrostideae</taxon>
        <taxon>Eragrostidinae</taxon>
        <taxon>Eragrostis</taxon>
    </lineage>
</organism>
<comment type="caution">
    <text evidence="2">The sequence shown here is derived from an EMBL/GenBank/DDBJ whole genome shotgun (WGS) entry which is preliminary data.</text>
</comment>
<feature type="compositionally biased region" description="Low complexity" evidence="1">
    <location>
        <begin position="40"/>
        <end position="54"/>
    </location>
</feature>
<proteinExistence type="predicted"/>
<evidence type="ECO:0000256" key="1">
    <source>
        <dbReference type="SAM" id="MobiDB-lite"/>
    </source>
</evidence>
<sequence>MFYLVESGGGLLYGAQDDQWQEDTASFRERKTHPTRLHSTPVHAPHAPPLTHAAAPPPRRARVAHGARGTPGLAVRLRQRVTLAAAPRRPRPSLCCARVVRALRLRVLDASSTPPAAGFLRVAPCRAFAAATRCRHGHRRATSLRQQEQQAAVVLDGIERHVGPREKCRRLASSSSAQIFDAVHCFEEAMLNPVLNTDLKSVCISRYNMLGDQIVFFENNGEACFKFSNQRQSCCTVYHMRDGKISASLPMISWIHGAASATWLSPEA</sequence>
<dbReference type="Gramene" id="TVU24413">
    <property type="protein sequence ID" value="TVU24413"/>
    <property type="gene ID" value="EJB05_26847"/>
</dbReference>
<accession>A0A5J9UKT2</accession>
<dbReference type="Proteomes" id="UP000324897">
    <property type="component" value="Chromosome 2"/>
</dbReference>
<dbReference type="EMBL" id="RWGY01000013">
    <property type="protein sequence ID" value="TVU24413.1"/>
    <property type="molecule type" value="Genomic_DNA"/>
</dbReference>
<reference evidence="2 3" key="1">
    <citation type="journal article" date="2019" name="Sci. Rep.">
        <title>A high-quality genome of Eragrostis curvula grass provides insights into Poaceae evolution and supports new strategies to enhance forage quality.</title>
        <authorList>
            <person name="Carballo J."/>
            <person name="Santos B.A.C.M."/>
            <person name="Zappacosta D."/>
            <person name="Garbus I."/>
            <person name="Selva J.P."/>
            <person name="Gallo C.A."/>
            <person name="Diaz A."/>
            <person name="Albertini E."/>
            <person name="Caccamo M."/>
            <person name="Echenique V."/>
        </authorList>
    </citation>
    <scope>NUCLEOTIDE SEQUENCE [LARGE SCALE GENOMIC DNA]</scope>
    <source>
        <strain evidence="3">cv. Victoria</strain>
        <tissue evidence="2">Leaf</tissue>
    </source>
</reference>
<evidence type="ECO:0008006" key="4">
    <source>
        <dbReference type="Google" id="ProtNLM"/>
    </source>
</evidence>
<protein>
    <recommendedName>
        <fullName evidence="4">DUF295 domain-containing protein</fullName>
    </recommendedName>
</protein>
<evidence type="ECO:0000313" key="2">
    <source>
        <dbReference type="EMBL" id="TVU24413.1"/>
    </source>
</evidence>
<dbReference type="OrthoDB" id="642536at2759"/>
<feature type="non-terminal residue" evidence="2">
    <location>
        <position position="1"/>
    </location>
</feature>
<evidence type="ECO:0000313" key="3">
    <source>
        <dbReference type="Proteomes" id="UP000324897"/>
    </source>
</evidence>
<feature type="region of interest" description="Disordered" evidence="1">
    <location>
        <begin position="32"/>
        <end position="57"/>
    </location>
</feature>